<organism evidence="6 7">
    <name type="scientific">Hibiscus sabdariffa</name>
    <name type="common">roselle</name>
    <dbReference type="NCBI Taxonomy" id="183260"/>
    <lineage>
        <taxon>Eukaryota</taxon>
        <taxon>Viridiplantae</taxon>
        <taxon>Streptophyta</taxon>
        <taxon>Embryophyta</taxon>
        <taxon>Tracheophyta</taxon>
        <taxon>Spermatophyta</taxon>
        <taxon>Magnoliopsida</taxon>
        <taxon>eudicotyledons</taxon>
        <taxon>Gunneridae</taxon>
        <taxon>Pentapetalae</taxon>
        <taxon>rosids</taxon>
        <taxon>malvids</taxon>
        <taxon>Malvales</taxon>
        <taxon>Malvaceae</taxon>
        <taxon>Malvoideae</taxon>
        <taxon>Hibiscus</taxon>
    </lineage>
</organism>
<evidence type="ECO:0000313" key="7">
    <source>
        <dbReference type="Proteomes" id="UP001396334"/>
    </source>
</evidence>
<gene>
    <name evidence="6" type="ORF">V6N11_022898</name>
</gene>
<feature type="domain" description="BHLH" evidence="5">
    <location>
        <begin position="60"/>
        <end position="88"/>
    </location>
</feature>
<proteinExistence type="predicted"/>
<dbReference type="InterPro" id="IPR036638">
    <property type="entry name" value="HLH_DNA-bd_sf"/>
</dbReference>
<dbReference type="Pfam" id="PF00010">
    <property type="entry name" value="HLH"/>
    <property type="match status" value="1"/>
</dbReference>
<sequence>MVGTLALQKITSTVISQQFYDVKPKDEVGNYWDGNMGYKEQYRSNKSGQVSRSRTPLHAQHHVITERKRREKLNHSFISLSALIPGLKQASVLGDGTRDGVIFGGRNVLEKQVANKIMELVIFVKKIQIYADDENFDGNAFLEIEARVSDKDVLIDPLQEQRVHIEHH</sequence>
<dbReference type="SUPFAM" id="SSF47459">
    <property type="entry name" value="HLH, helix-loop-helix DNA-binding domain"/>
    <property type="match status" value="1"/>
</dbReference>
<comment type="subcellular location">
    <subcellularLocation>
        <location evidence="1">Nucleus</location>
    </subcellularLocation>
</comment>
<evidence type="ECO:0000313" key="6">
    <source>
        <dbReference type="EMBL" id="KAK9038005.1"/>
    </source>
</evidence>
<keyword evidence="3" id="KW-0804">Transcription</keyword>
<dbReference type="PANTHER" id="PTHR45959:SF73">
    <property type="entry name" value="TRANSCRIPTION FACTOR BHLH25"/>
    <property type="match status" value="1"/>
</dbReference>
<evidence type="ECO:0000256" key="2">
    <source>
        <dbReference type="ARBA" id="ARBA00023015"/>
    </source>
</evidence>
<evidence type="ECO:0000259" key="5">
    <source>
        <dbReference type="Pfam" id="PF00010"/>
    </source>
</evidence>
<name>A0ABR2TKL9_9ROSI</name>
<keyword evidence="4" id="KW-0539">Nucleus</keyword>
<dbReference type="Gene3D" id="4.10.280.10">
    <property type="entry name" value="Helix-loop-helix DNA-binding domain"/>
    <property type="match status" value="1"/>
</dbReference>
<evidence type="ECO:0000256" key="1">
    <source>
        <dbReference type="ARBA" id="ARBA00004123"/>
    </source>
</evidence>
<dbReference type="InterPro" id="IPR052610">
    <property type="entry name" value="bHLH_transcription_regulator"/>
</dbReference>
<reference evidence="6 7" key="1">
    <citation type="journal article" date="2024" name="G3 (Bethesda)">
        <title>Genome assembly of Hibiscus sabdariffa L. provides insights into metabolisms of medicinal natural products.</title>
        <authorList>
            <person name="Kim T."/>
        </authorList>
    </citation>
    <scope>NUCLEOTIDE SEQUENCE [LARGE SCALE GENOMIC DNA]</scope>
    <source>
        <strain evidence="6">TK-2024</strain>
        <tissue evidence="6">Old leaves</tissue>
    </source>
</reference>
<dbReference type="PANTHER" id="PTHR45959">
    <property type="entry name" value="BHLH TRANSCRIPTION FACTOR"/>
    <property type="match status" value="1"/>
</dbReference>
<dbReference type="EMBL" id="JBBPBN010000005">
    <property type="protein sequence ID" value="KAK9038005.1"/>
    <property type="molecule type" value="Genomic_DNA"/>
</dbReference>
<evidence type="ECO:0000256" key="3">
    <source>
        <dbReference type="ARBA" id="ARBA00023163"/>
    </source>
</evidence>
<dbReference type="InterPro" id="IPR011598">
    <property type="entry name" value="bHLH_dom"/>
</dbReference>
<keyword evidence="7" id="KW-1185">Reference proteome</keyword>
<evidence type="ECO:0000256" key="4">
    <source>
        <dbReference type="ARBA" id="ARBA00023242"/>
    </source>
</evidence>
<keyword evidence="2" id="KW-0805">Transcription regulation</keyword>
<comment type="caution">
    <text evidence="6">The sequence shown here is derived from an EMBL/GenBank/DDBJ whole genome shotgun (WGS) entry which is preliminary data.</text>
</comment>
<dbReference type="Proteomes" id="UP001396334">
    <property type="component" value="Unassembled WGS sequence"/>
</dbReference>
<accession>A0ABR2TKL9</accession>
<protein>
    <recommendedName>
        <fullName evidence="5">BHLH domain-containing protein</fullName>
    </recommendedName>
</protein>